<protein>
    <submittedName>
        <fullName evidence="1">Uncharacterized protein</fullName>
    </submittedName>
</protein>
<organism evidence="1">
    <name type="scientific">Caenorhabditis angaria</name>
    <dbReference type="NCBI Taxonomy" id="860376"/>
    <lineage>
        <taxon>Eukaryota</taxon>
        <taxon>Metazoa</taxon>
        <taxon>Ecdysozoa</taxon>
        <taxon>Nematoda</taxon>
        <taxon>Chromadorea</taxon>
        <taxon>Rhabditida</taxon>
        <taxon>Rhabditina</taxon>
        <taxon>Rhabditomorpha</taxon>
        <taxon>Rhabditoidea</taxon>
        <taxon>Rhabditidae</taxon>
        <taxon>Peloderinae</taxon>
        <taxon>Caenorhabditis</taxon>
    </lineage>
</organism>
<gene>
    <name evidence="1" type="ORF">Csp3_JD07.004</name>
</gene>
<evidence type="ECO:0000313" key="1">
    <source>
        <dbReference type="EMBL" id="ACI49254.1"/>
    </source>
</evidence>
<dbReference type="EMBL" id="FJ362381">
    <property type="protein sequence ID" value="ACI49254.1"/>
    <property type="molecule type" value="Genomic_DNA"/>
</dbReference>
<reference evidence="1" key="1">
    <citation type="journal article" date="2008" name="Genome Res.">
        <title>Multigenome DNA sequence conservation identifies Hox cis-regulatory elements.</title>
        <authorList>
            <person name="Kuntz S.G."/>
            <person name="Schwarz E.M."/>
            <person name="DeModena J.A."/>
            <person name="De Buysscher T."/>
            <person name="Trout D."/>
            <person name="Shizuya H."/>
            <person name="Sternberg P.W."/>
            <person name="Wold B.J."/>
        </authorList>
    </citation>
    <scope>NUCLEOTIDE SEQUENCE</scope>
    <source>
        <strain evidence="1">PS1010</strain>
    </source>
</reference>
<sequence length="27" mass="2913">METPLISDNAKEIDALNSAVIGLIRQT</sequence>
<proteinExistence type="predicted"/>
<dbReference type="AlphaFoldDB" id="B6VC11"/>
<accession>B6VC11</accession>
<name>B6VC11_9PELO</name>